<reference evidence="2 3" key="1">
    <citation type="submission" date="2018-12" db="EMBL/GenBank/DDBJ databases">
        <authorList>
            <consortium name="Pathogen Informatics"/>
        </authorList>
    </citation>
    <scope>NUCLEOTIDE SEQUENCE [LARGE SCALE GENOMIC DNA]</scope>
    <source>
        <strain evidence="2 3">NCTC10207</strain>
    </source>
</reference>
<dbReference type="InterPro" id="IPR028082">
    <property type="entry name" value="Peripla_BP_I"/>
</dbReference>
<dbReference type="AlphaFoldDB" id="A0A7Z9A677"/>
<keyword evidence="1" id="KW-0472">Membrane</keyword>
<proteinExistence type="predicted"/>
<sequence>MANPEGQQTPRRSRVKIVLTVGAVIAGVLALVVATSMWLTSGRSPLPTFKNESPKPGAAAAPSVPLDIKLPTLGKSIKLGVIVTYGEETEGSEWLQPAQGAAVAAYRLHMGNAPVELVTLNDRGTETGARQAVEQMKAEGVEGIVMASSGSHVQGAVTAAKEYHIPMIEVYDNVGTGDGVWSFAPNAEASLVALQSGVEDPNKVVAVEAQGYSTGILAAHTLTYKPGDDPAVLARSVAEKTAELGPGTTVTVAAPAAMQASLVKALQEAAVKTTILLSPQAISPVFSTELVKQGGAISSSLATSGVDTSDSVALQSTDEGRSMSAFLKAVGIMSADSNVQTLSGDQEFSSVAAYADSRSHDAVVALAYASALNLDMNNESVLKTLATVKMRSGEGLAGPALDFTRPNAVTAQPALLHASEQSLGLRPQTAGSAADASITWFAG</sequence>
<dbReference type="SUPFAM" id="SSF53822">
    <property type="entry name" value="Periplasmic binding protein-like I"/>
    <property type="match status" value="1"/>
</dbReference>
<organism evidence="2 3">
    <name type="scientific">Rothia aeria</name>
    <dbReference type="NCBI Taxonomy" id="172042"/>
    <lineage>
        <taxon>Bacteria</taxon>
        <taxon>Bacillati</taxon>
        <taxon>Actinomycetota</taxon>
        <taxon>Actinomycetes</taxon>
        <taxon>Micrococcales</taxon>
        <taxon>Micrococcaceae</taxon>
        <taxon>Rothia</taxon>
    </lineage>
</organism>
<evidence type="ECO:0000256" key="1">
    <source>
        <dbReference type="SAM" id="Phobius"/>
    </source>
</evidence>
<feature type="transmembrane region" description="Helical" evidence="1">
    <location>
        <begin position="17"/>
        <end position="39"/>
    </location>
</feature>
<name>A0A7Z9A677_9MICC</name>
<dbReference type="Gene3D" id="3.40.50.2300">
    <property type="match status" value="1"/>
</dbReference>
<gene>
    <name evidence="2" type="ORF">NCTC10207_02327</name>
</gene>
<dbReference type="EMBL" id="LR134479">
    <property type="protein sequence ID" value="VEI24932.1"/>
    <property type="molecule type" value="Genomic_DNA"/>
</dbReference>
<evidence type="ECO:0000313" key="3">
    <source>
        <dbReference type="Proteomes" id="UP000282386"/>
    </source>
</evidence>
<keyword evidence="1" id="KW-0812">Transmembrane</keyword>
<evidence type="ECO:0000313" key="2">
    <source>
        <dbReference type="EMBL" id="VEI24932.1"/>
    </source>
</evidence>
<keyword evidence="1" id="KW-1133">Transmembrane helix</keyword>
<protein>
    <recommendedName>
        <fullName evidence="4">Leucine-binding protein domain-containing protein</fullName>
    </recommendedName>
</protein>
<evidence type="ECO:0008006" key="4">
    <source>
        <dbReference type="Google" id="ProtNLM"/>
    </source>
</evidence>
<dbReference type="Proteomes" id="UP000282386">
    <property type="component" value="Chromosome"/>
</dbReference>
<dbReference type="RefSeq" id="WP_126500746.1">
    <property type="nucleotide sequence ID" value="NZ_LR134479.1"/>
</dbReference>
<accession>A0A7Z9A677</accession>